<evidence type="ECO:0000313" key="3">
    <source>
        <dbReference type="Proteomes" id="UP000075886"/>
    </source>
</evidence>
<dbReference type="InterPro" id="IPR010512">
    <property type="entry name" value="DUF1091"/>
</dbReference>
<accession>A0A182QRY6</accession>
<reference evidence="2" key="2">
    <citation type="submission" date="2020-05" db="UniProtKB">
        <authorList>
            <consortium name="EnsemblMetazoa"/>
        </authorList>
    </citation>
    <scope>IDENTIFICATION</scope>
    <source>
        <strain evidence="2">FAR1</strain>
    </source>
</reference>
<keyword evidence="1" id="KW-0732">Signal</keyword>
<evidence type="ECO:0000256" key="1">
    <source>
        <dbReference type="SAM" id="SignalP"/>
    </source>
</evidence>
<keyword evidence="3" id="KW-1185">Reference proteome</keyword>
<feature type="chain" id="PRO_5008133300" evidence="1">
    <location>
        <begin position="17"/>
        <end position="245"/>
    </location>
</feature>
<dbReference type="EnsemblMetazoa" id="AFAF015672-RA">
    <property type="protein sequence ID" value="AFAF015672-PA"/>
    <property type="gene ID" value="AFAF015672"/>
</dbReference>
<name>A0A182QRY6_9DIPT</name>
<dbReference type="PANTHER" id="PTHR21112:SF0">
    <property type="entry name" value="CHEMOSENSORY PROTEIN A 29A-RELATED"/>
    <property type="match status" value="1"/>
</dbReference>
<dbReference type="STRING" id="69004.A0A182QRY6"/>
<dbReference type="EMBL" id="AXCN02000739">
    <property type="status" value="NOT_ANNOTATED_CDS"/>
    <property type="molecule type" value="Genomic_DNA"/>
</dbReference>
<dbReference type="AlphaFoldDB" id="A0A182QRY6"/>
<dbReference type="VEuPathDB" id="VectorBase:AFAF015672"/>
<dbReference type="Pfam" id="PF06477">
    <property type="entry name" value="DUF1091"/>
    <property type="match status" value="1"/>
</dbReference>
<dbReference type="PANTHER" id="PTHR21112">
    <property type="entry name" value="CHEMOSENSORY PROTEIN A 29A-RELATED"/>
    <property type="match status" value="1"/>
</dbReference>
<proteinExistence type="predicted"/>
<feature type="signal peptide" evidence="1">
    <location>
        <begin position="1"/>
        <end position="16"/>
    </location>
</feature>
<organism evidence="2 3">
    <name type="scientific">Anopheles farauti</name>
    <dbReference type="NCBI Taxonomy" id="69004"/>
    <lineage>
        <taxon>Eukaryota</taxon>
        <taxon>Metazoa</taxon>
        <taxon>Ecdysozoa</taxon>
        <taxon>Arthropoda</taxon>
        <taxon>Hexapoda</taxon>
        <taxon>Insecta</taxon>
        <taxon>Pterygota</taxon>
        <taxon>Neoptera</taxon>
        <taxon>Endopterygota</taxon>
        <taxon>Diptera</taxon>
        <taxon>Nematocera</taxon>
        <taxon>Culicoidea</taxon>
        <taxon>Culicidae</taxon>
        <taxon>Anophelinae</taxon>
        <taxon>Anopheles</taxon>
    </lineage>
</organism>
<evidence type="ECO:0000313" key="2">
    <source>
        <dbReference type="EnsemblMetazoa" id="AFAF015672-PA"/>
    </source>
</evidence>
<protein>
    <submittedName>
        <fullName evidence="2">Uncharacterized protein</fullName>
    </submittedName>
</protein>
<sequence length="245" mass="28547">MFLWLLFAFFVATLHGIQVDFERIEHLSGFDYFYSTLRVRKYNRTAITLNGTLQILKPLNRSFMMSTDIFHSSLGNQQFNHYPMKVPTQDVCDFVNFIHADYGYALELVDNVFPKDECPVVPRTMLILDRIFPTKISTDFFHSSLGNQQFNHYPAKLPTQHVCDFMENFYANYADAVADMINMPERDECPIKPRTIYVVNKLFPTHAIPTFFPPGLWKIFLINSLNSSPVVRFEIIIKVKNHLTS</sequence>
<reference evidence="3" key="1">
    <citation type="submission" date="2014-01" db="EMBL/GenBank/DDBJ databases">
        <title>The Genome Sequence of Anopheles farauti FAR1 (V2).</title>
        <authorList>
            <consortium name="The Broad Institute Genomics Platform"/>
            <person name="Neafsey D.E."/>
            <person name="Besansky N."/>
            <person name="Howell P."/>
            <person name="Walton C."/>
            <person name="Young S.K."/>
            <person name="Zeng Q."/>
            <person name="Gargeya S."/>
            <person name="Fitzgerald M."/>
            <person name="Haas B."/>
            <person name="Abouelleil A."/>
            <person name="Allen A.W."/>
            <person name="Alvarado L."/>
            <person name="Arachchi H.M."/>
            <person name="Berlin A.M."/>
            <person name="Chapman S.B."/>
            <person name="Gainer-Dewar J."/>
            <person name="Goldberg J."/>
            <person name="Griggs A."/>
            <person name="Gujja S."/>
            <person name="Hansen M."/>
            <person name="Howarth C."/>
            <person name="Imamovic A."/>
            <person name="Ireland A."/>
            <person name="Larimer J."/>
            <person name="McCowan C."/>
            <person name="Murphy C."/>
            <person name="Pearson M."/>
            <person name="Poon T.W."/>
            <person name="Priest M."/>
            <person name="Roberts A."/>
            <person name="Saif S."/>
            <person name="Shea T."/>
            <person name="Sisk P."/>
            <person name="Sykes S."/>
            <person name="Wortman J."/>
            <person name="Nusbaum C."/>
            <person name="Birren B."/>
        </authorList>
    </citation>
    <scope>NUCLEOTIDE SEQUENCE [LARGE SCALE GENOMIC DNA]</scope>
    <source>
        <strain evidence="3">FAR1</strain>
    </source>
</reference>
<dbReference type="Proteomes" id="UP000075886">
    <property type="component" value="Unassembled WGS sequence"/>
</dbReference>